<dbReference type="AlphaFoldDB" id="A0A7S1YJH1"/>
<dbReference type="PRINTS" id="PR00081">
    <property type="entry name" value="GDHRDH"/>
</dbReference>
<dbReference type="PANTHER" id="PTHR24320:SF283">
    <property type="entry name" value="RETINOL DEHYDROGENASE 11"/>
    <property type="match status" value="1"/>
</dbReference>
<evidence type="ECO:0000256" key="3">
    <source>
        <dbReference type="SAM" id="SignalP"/>
    </source>
</evidence>
<protein>
    <recommendedName>
        <fullName evidence="5">Protochlorophyllide reductase</fullName>
    </recommendedName>
</protein>
<name>A0A7S1YJH1_9EUKA</name>
<dbReference type="Pfam" id="PF00106">
    <property type="entry name" value="adh_short"/>
    <property type="match status" value="1"/>
</dbReference>
<evidence type="ECO:0000256" key="2">
    <source>
        <dbReference type="ARBA" id="ARBA00023002"/>
    </source>
</evidence>
<dbReference type="Gene3D" id="3.40.50.720">
    <property type="entry name" value="NAD(P)-binding Rossmann-like Domain"/>
    <property type="match status" value="1"/>
</dbReference>
<dbReference type="GO" id="GO:0016491">
    <property type="term" value="F:oxidoreductase activity"/>
    <property type="evidence" value="ECO:0007669"/>
    <property type="project" value="UniProtKB-KW"/>
</dbReference>
<proteinExistence type="inferred from homology"/>
<feature type="chain" id="PRO_5031561568" description="Protochlorophyllide reductase" evidence="3">
    <location>
        <begin position="21"/>
        <end position="399"/>
    </location>
</feature>
<accession>A0A7S1YJH1</accession>
<organism evidence="4">
    <name type="scientific">Sexangularia sp. CB-2014</name>
    <dbReference type="NCBI Taxonomy" id="1486929"/>
    <lineage>
        <taxon>Eukaryota</taxon>
        <taxon>Amoebozoa</taxon>
        <taxon>Tubulinea</taxon>
        <taxon>Elardia</taxon>
        <taxon>Arcellinida</taxon>
        <taxon>Arcellinida incertae sedis</taxon>
        <taxon>Sexangularia</taxon>
    </lineage>
</organism>
<comment type="similarity">
    <text evidence="1">Belongs to the short-chain dehydrogenases/reductases (SDR) family.</text>
</comment>
<keyword evidence="2" id="KW-0560">Oxidoreductase</keyword>
<dbReference type="PANTHER" id="PTHR24320">
    <property type="entry name" value="RETINOL DEHYDROGENASE"/>
    <property type="match status" value="1"/>
</dbReference>
<gene>
    <name evidence="4" type="ORF">SSP0437_LOCUS9737</name>
</gene>
<dbReference type="SUPFAM" id="SSF51735">
    <property type="entry name" value="NAD(P)-binding Rossmann-fold domains"/>
    <property type="match status" value="1"/>
</dbReference>
<feature type="signal peptide" evidence="3">
    <location>
        <begin position="1"/>
        <end position="20"/>
    </location>
</feature>
<dbReference type="EMBL" id="HBGL01012451">
    <property type="protein sequence ID" value="CAD9304077.1"/>
    <property type="molecule type" value="Transcribed_RNA"/>
</dbReference>
<reference evidence="4" key="1">
    <citation type="submission" date="2021-01" db="EMBL/GenBank/DDBJ databases">
        <authorList>
            <person name="Corre E."/>
            <person name="Pelletier E."/>
            <person name="Niang G."/>
            <person name="Scheremetjew M."/>
            <person name="Finn R."/>
            <person name="Kale V."/>
            <person name="Holt S."/>
            <person name="Cochrane G."/>
            <person name="Meng A."/>
            <person name="Brown T."/>
            <person name="Cohen L."/>
        </authorList>
    </citation>
    <scope>NUCLEOTIDE SEQUENCE</scope>
    <source>
        <strain evidence="4">ATCC 50979</strain>
    </source>
</reference>
<evidence type="ECO:0000256" key="1">
    <source>
        <dbReference type="ARBA" id="ARBA00006484"/>
    </source>
</evidence>
<dbReference type="InterPro" id="IPR036291">
    <property type="entry name" value="NAD(P)-bd_dom_sf"/>
</dbReference>
<evidence type="ECO:0000313" key="4">
    <source>
        <dbReference type="EMBL" id="CAD9304077.1"/>
    </source>
</evidence>
<evidence type="ECO:0008006" key="5">
    <source>
        <dbReference type="Google" id="ProtNLM"/>
    </source>
</evidence>
<keyword evidence="3" id="KW-0732">Signal</keyword>
<sequence length="399" mass="42266">MPSPLSILTWCIIILACTLEFQKNKLSDVVRVVVSLPGMFRVRANGAYLDVDDVAATLAPLLERERGGDSLGKPCGERPVILLTGATGGIGRHVLLALSHLGFTILSAERGAPWRLSDPDTGCVRRFRVDLANLTDVHVATTAALDAVQEQPLCGLLTAAGVMVVPTYTPLHDAALLEITMGINHYAHALVARLALPRLRAASEACPQGRPRFVAVSSNSAETVTTASTLATLRRNAAALGNRSLAPSLHQASLAAYSPFSAYGQSKLANILYASYLAQDLGRSDVQSLAVHPGLIFTNLTAAATGMHAAFFRAARAVDALVHFAKTPQQGASSPLLALLQPGWNDSPGGSYVCDGEILPLRFGEQDARQREVVEEAGRLTDEALSALLGRRGLHLPPP</sequence>
<dbReference type="InterPro" id="IPR002347">
    <property type="entry name" value="SDR_fam"/>
</dbReference>